<feature type="non-terminal residue" evidence="1">
    <location>
        <position position="1"/>
    </location>
</feature>
<evidence type="ECO:0000313" key="2">
    <source>
        <dbReference type="Proteomes" id="UP000269945"/>
    </source>
</evidence>
<gene>
    <name evidence="1" type="ORF">BN2614_LOCUS2</name>
</gene>
<name>A0A9X9LZK5_GULGU</name>
<comment type="caution">
    <text evidence="1">The sequence shown here is derived from an EMBL/GenBank/DDBJ whole genome shotgun (WGS) entry which is preliminary data.</text>
</comment>
<dbReference type="Proteomes" id="UP000269945">
    <property type="component" value="Unassembled WGS sequence"/>
</dbReference>
<proteinExistence type="predicted"/>
<reference evidence="1 2" key="1">
    <citation type="submission" date="2018-10" db="EMBL/GenBank/DDBJ databases">
        <authorList>
            <person name="Ekblom R."/>
            <person name="Jareborg N."/>
        </authorList>
    </citation>
    <scope>NUCLEOTIDE SEQUENCE [LARGE SCALE GENOMIC DNA]</scope>
    <source>
        <tissue evidence="1">Muscle</tissue>
    </source>
</reference>
<evidence type="ECO:0000313" key="1">
    <source>
        <dbReference type="EMBL" id="VCX05485.1"/>
    </source>
</evidence>
<keyword evidence="2" id="KW-1185">Reference proteome</keyword>
<sequence>MGLLGSSYLLHPKRGGWRFSCSTGHWSPWPPSLGCWQQWLFLISHKFFRASCCSLKTQNLPKECTLSGVS</sequence>
<dbReference type="AlphaFoldDB" id="A0A9X9LZK5"/>
<accession>A0A9X9LZK5</accession>
<organism evidence="1 2">
    <name type="scientific">Gulo gulo</name>
    <name type="common">Wolverine</name>
    <name type="synonym">Gluton</name>
    <dbReference type="NCBI Taxonomy" id="48420"/>
    <lineage>
        <taxon>Eukaryota</taxon>
        <taxon>Metazoa</taxon>
        <taxon>Chordata</taxon>
        <taxon>Craniata</taxon>
        <taxon>Vertebrata</taxon>
        <taxon>Euteleostomi</taxon>
        <taxon>Mammalia</taxon>
        <taxon>Eutheria</taxon>
        <taxon>Laurasiatheria</taxon>
        <taxon>Carnivora</taxon>
        <taxon>Caniformia</taxon>
        <taxon>Musteloidea</taxon>
        <taxon>Mustelidae</taxon>
        <taxon>Guloninae</taxon>
        <taxon>Gulo</taxon>
    </lineage>
</organism>
<dbReference type="EMBL" id="CYRY02031545">
    <property type="protein sequence ID" value="VCX05485.1"/>
    <property type="molecule type" value="Genomic_DNA"/>
</dbReference>
<protein>
    <submittedName>
        <fullName evidence="1">Uncharacterized protein</fullName>
    </submittedName>
</protein>